<dbReference type="KEGG" id="luo:HHL09_09680"/>
<organism evidence="7 8">
    <name type="scientific">Luteolibacter luteus</name>
    <dbReference type="NCBI Taxonomy" id="2728835"/>
    <lineage>
        <taxon>Bacteria</taxon>
        <taxon>Pseudomonadati</taxon>
        <taxon>Verrucomicrobiota</taxon>
        <taxon>Verrucomicrobiia</taxon>
        <taxon>Verrucomicrobiales</taxon>
        <taxon>Verrucomicrobiaceae</taxon>
        <taxon>Luteolibacter</taxon>
    </lineage>
</organism>
<evidence type="ECO:0000256" key="4">
    <source>
        <dbReference type="ARBA" id="ARBA00035204"/>
    </source>
</evidence>
<dbReference type="GO" id="GO:0006412">
    <property type="term" value="P:translation"/>
    <property type="evidence" value="ECO:0007669"/>
    <property type="project" value="UniProtKB-UniRule"/>
</dbReference>
<gene>
    <name evidence="5 7" type="primary">rpmC</name>
    <name evidence="7" type="ORF">HHL09_09680</name>
</gene>
<feature type="coiled-coil region" evidence="6">
    <location>
        <begin position="7"/>
        <end position="34"/>
    </location>
</feature>
<dbReference type="InterPro" id="IPR050063">
    <property type="entry name" value="Ribosomal_protein_uL29"/>
</dbReference>
<accession>A0A858RGW7</accession>
<evidence type="ECO:0000313" key="7">
    <source>
        <dbReference type="EMBL" id="QJE96042.1"/>
    </source>
</evidence>
<evidence type="ECO:0000313" key="8">
    <source>
        <dbReference type="Proteomes" id="UP000501812"/>
    </source>
</evidence>
<reference evidence="7 8" key="1">
    <citation type="submission" date="2020-04" db="EMBL/GenBank/DDBJ databases">
        <title>Luteolibacter sp. G-1-1-1 isolated from soil.</title>
        <authorList>
            <person name="Dahal R.H."/>
        </authorList>
    </citation>
    <scope>NUCLEOTIDE SEQUENCE [LARGE SCALE GENOMIC DNA]</scope>
    <source>
        <strain evidence="7 8">G-1-1-1</strain>
    </source>
</reference>
<evidence type="ECO:0000256" key="6">
    <source>
        <dbReference type="SAM" id="Coils"/>
    </source>
</evidence>
<dbReference type="RefSeq" id="WP_169454382.1">
    <property type="nucleotide sequence ID" value="NZ_CP051774.1"/>
</dbReference>
<dbReference type="CDD" id="cd00427">
    <property type="entry name" value="Ribosomal_L29_HIP"/>
    <property type="match status" value="1"/>
</dbReference>
<evidence type="ECO:0000256" key="3">
    <source>
        <dbReference type="ARBA" id="ARBA00023274"/>
    </source>
</evidence>
<keyword evidence="6" id="KW-0175">Coiled coil</keyword>
<dbReference type="FunFam" id="1.10.287.310:FF:000001">
    <property type="entry name" value="50S ribosomal protein L29"/>
    <property type="match status" value="1"/>
</dbReference>
<evidence type="ECO:0000256" key="2">
    <source>
        <dbReference type="ARBA" id="ARBA00022980"/>
    </source>
</evidence>
<dbReference type="SUPFAM" id="SSF46561">
    <property type="entry name" value="Ribosomal protein L29 (L29p)"/>
    <property type="match status" value="1"/>
</dbReference>
<protein>
    <recommendedName>
        <fullName evidence="4 5">Large ribosomal subunit protein uL29</fullName>
    </recommendedName>
</protein>
<dbReference type="GO" id="GO:0003735">
    <property type="term" value="F:structural constituent of ribosome"/>
    <property type="evidence" value="ECO:0007669"/>
    <property type="project" value="InterPro"/>
</dbReference>
<proteinExistence type="inferred from homology"/>
<dbReference type="PANTHER" id="PTHR10916:SF0">
    <property type="entry name" value="LARGE RIBOSOMAL SUBUNIT PROTEIN UL29C"/>
    <property type="match status" value="1"/>
</dbReference>
<evidence type="ECO:0000256" key="5">
    <source>
        <dbReference type="HAMAP-Rule" id="MF_00374"/>
    </source>
</evidence>
<dbReference type="InterPro" id="IPR001854">
    <property type="entry name" value="Ribosomal_uL29"/>
</dbReference>
<keyword evidence="3 5" id="KW-0687">Ribonucleoprotein</keyword>
<dbReference type="AlphaFoldDB" id="A0A858RGW7"/>
<dbReference type="HAMAP" id="MF_00374">
    <property type="entry name" value="Ribosomal_uL29"/>
    <property type="match status" value="1"/>
</dbReference>
<dbReference type="EMBL" id="CP051774">
    <property type="protein sequence ID" value="QJE96042.1"/>
    <property type="molecule type" value="Genomic_DNA"/>
</dbReference>
<dbReference type="Proteomes" id="UP000501812">
    <property type="component" value="Chromosome"/>
</dbReference>
<dbReference type="InterPro" id="IPR036049">
    <property type="entry name" value="Ribosomal_uL29_sf"/>
</dbReference>
<dbReference type="GO" id="GO:0022625">
    <property type="term" value="C:cytosolic large ribosomal subunit"/>
    <property type="evidence" value="ECO:0007669"/>
    <property type="project" value="TreeGrafter"/>
</dbReference>
<dbReference type="PANTHER" id="PTHR10916">
    <property type="entry name" value="60S RIBOSOMAL PROTEIN L35/50S RIBOSOMAL PROTEIN L29"/>
    <property type="match status" value="1"/>
</dbReference>
<sequence>MPQTKIKDIREFAVKELESKLRDLKEEGFNLRLQQATGQLENSARIRVVRREAARIQTVLTERRNAQA</sequence>
<keyword evidence="2 5" id="KW-0689">Ribosomal protein</keyword>
<keyword evidence="8" id="KW-1185">Reference proteome</keyword>
<dbReference type="Pfam" id="PF00831">
    <property type="entry name" value="Ribosomal_L29"/>
    <property type="match status" value="1"/>
</dbReference>
<evidence type="ECO:0000256" key="1">
    <source>
        <dbReference type="ARBA" id="ARBA00009254"/>
    </source>
</evidence>
<dbReference type="Gene3D" id="1.10.287.310">
    <property type="match status" value="1"/>
</dbReference>
<comment type="similarity">
    <text evidence="1 5">Belongs to the universal ribosomal protein uL29 family.</text>
</comment>
<dbReference type="NCBIfam" id="TIGR00012">
    <property type="entry name" value="L29"/>
    <property type="match status" value="1"/>
</dbReference>
<name>A0A858RGW7_9BACT</name>